<evidence type="ECO:0000313" key="8">
    <source>
        <dbReference type="EMBL" id="GAA3395488.1"/>
    </source>
</evidence>
<sequence length="196" mass="20674">MSPLSSWIRRGAAAACLIAVGACSTGADAVDQESGGSQRFVAGSGASTVYAVDDRASAPDISGELLDGEQFRLSEARGDVVVLNFWGSWCAPCRAEADDLERVYTATKASGVRFVGVNVKDTRSRAAAFDVNFKITYPSLFDQAGRVALQLKAAPPNAIPATIVIDREGRIAAVFRKGLLDDELQPVVGRIAAEKP</sequence>
<keyword evidence="6" id="KW-0732">Signal</keyword>
<evidence type="ECO:0000256" key="1">
    <source>
        <dbReference type="ARBA" id="ARBA00004196"/>
    </source>
</evidence>
<dbReference type="InterPro" id="IPR013766">
    <property type="entry name" value="Thioredoxin_domain"/>
</dbReference>
<keyword evidence="4" id="KW-1015">Disulfide bond</keyword>
<dbReference type="Pfam" id="PF00578">
    <property type="entry name" value="AhpC-TSA"/>
    <property type="match status" value="1"/>
</dbReference>
<feature type="chain" id="PRO_5045588960" evidence="6">
    <location>
        <begin position="30"/>
        <end position="196"/>
    </location>
</feature>
<name>A0ABP6T7V5_9ACTN</name>
<dbReference type="InterPro" id="IPR036249">
    <property type="entry name" value="Thioredoxin-like_sf"/>
</dbReference>
<keyword evidence="9" id="KW-1185">Reference proteome</keyword>
<protein>
    <submittedName>
        <fullName evidence="8">TlpA disulfide reductase family protein</fullName>
    </submittedName>
</protein>
<dbReference type="PROSITE" id="PS51352">
    <property type="entry name" value="THIOREDOXIN_2"/>
    <property type="match status" value="1"/>
</dbReference>
<dbReference type="Proteomes" id="UP001501676">
    <property type="component" value="Unassembled WGS sequence"/>
</dbReference>
<dbReference type="SUPFAM" id="SSF52833">
    <property type="entry name" value="Thioredoxin-like"/>
    <property type="match status" value="1"/>
</dbReference>
<evidence type="ECO:0000256" key="6">
    <source>
        <dbReference type="SAM" id="SignalP"/>
    </source>
</evidence>
<feature type="domain" description="Thioredoxin" evidence="7">
    <location>
        <begin position="52"/>
        <end position="193"/>
    </location>
</feature>
<dbReference type="PANTHER" id="PTHR42852:SF6">
    <property type="entry name" value="THIOL:DISULFIDE INTERCHANGE PROTEIN DSBE"/>
    <property type="match status" value="1"/>
</dbReference>
<feature type="signal peptide" evidence="6">
    <location>
        <begin position="1"/>
        <end position="29"/>
    </location>
</feature>
<proteinExistence type="predicted"/>
<keyword evidence="5" id="KW-0676">Redox-active center</keyword>
<gene>
    <name evidence="8" type="ORF">GCM10020369_68800</name>
</gene>
<reference evidence="9" key="1">
    <citation type="journal article" date="2019" name="Int. J. Syst. Evol. Microbiol.">
        <title>The Global Catalogue of Microorganisms (GCM) 10K type strain sequencing project: providing services to taxonomists for standard genome sequencing and annotation.</title>
        <authorList>
            <consortium name="The Broad Institute Genomics Platform"/>
            <consortium name="The Broad Institute Genome Sequencing Center for Infectious Disease"/>
            <person name="Wu L."/>
            <person name="Ma J."/>
        </authorList>
    </citation>
    <scope>NUCLEOTIDE SEQUENCE [LARGE SCALE GENOMIC DNA]</scope>
    <source>
        <strain evidence="9">JCM 9458</strain>
    </source>
</reference>
<evidence type="ECO:0000259" key="7">
    <source>
        <dbReference type="PROSITE" id="PS51352"/>
    </source>
</evidence>
<keyword evidence="3" id="KW-0735">Signal-anchor</keyword>
<dbReference type="PROSITE" id="PS00194">
    <property type="entry name" value="THIOREDOXIN_1"/>
    <property type="match status" value="1"/>
</dbReference>
<evidence type="ECO:0000256" key="2">
    <source>
        <dbReference type="ARBA" id="ARBA00022748"/>
    </source>
</evidence>
<keyword evidence="3" id="KW-0812">Transmembrane</keyword>
<dbReference type="InterPro" id="IPR050553">
    <property type="entry name" value="Thioredoxin_ResA/DsbE_sf"/>
</dbReference>
<dbReference type="CDD" id="cd02966">
    <property type="entry name" value="TlpA_like_family"/>
    <property type="match status" value="1"/>
</dbReference>
<dbReference type="EMBL" id="BAAAYN010000048">
    <property type="protein sequence ID" value="GAA3395488.1"/>
    <property type="molecule type" value="Genomic_DNA"/>
</dbReference>
<dbReference type="InterPro" id="IPR000866">
    <property type="entry name" value="AhpC/TSA"/>
</dbReference>
<dbReference type="RefSeq" id="WP_345732436.1">
    <property type="nucleotide sequence ID" value="NZ_BAAAYN010000048.1"/>
</dbReference>
<evidence type="ECO:0000256" key="3">
    <source>
        <dbReference type="ARBA" id="ARBA00022968"/>
    </source>
</evidence>
<organism evidence="8 9">
    <name type="scientific">Cryptosporangium minutisporangium</name>
    <dbReference type="NCBI Taxonomy" id="113569"/>
    <lineage>
        <taxon>Bacteria</taxon>
        <taxon>Bacillati</taxon>
        <taxon>Actinomycetota</taxon>
        <taxon>Actinomycetes</taxon>
        <taxon>Cryptosporangiales</taxon>
        <taxon>Cryptosporangiaceae</taxon>
        <taxon>Cryptosporangium</taxon>
    </lineage>
</organism>
<keyword evidence="2" id="KW-0201">Cytochrome c-type biogenesis</keyword>
<comment type="subcellular location">
    <subcellularLocation>
        <location evidence="1">Cell envelope</location>
    </subcellularLocation>
</comment>
<evidence type="ECO:0000313" key="9">
    <source>
        <dbReference type="Proteomes" id="UP001501676"/>
    </source>
</evidence>
<comment type="caution">
    <text evidence="8">The sequence shown here is derived from an EMBL/GenBank/DDBJ whole genome shotgun (WGS) entry which is preliminary data.</text>
</comment>
<dbReference type="InterPro" id="IPR017937">
    <property type="entry name" value="Thioredoxin_CS"/>
</dbReference>
<accession>A0ABP6T7V5</accession>
<evidence type="ECO:0000256" key="5">
    <source>
        <dbReference type="ARBA" id="ARBA00023284"/>
    </source>
</evidence>
<evidence type="ECO:0000256" key="4">
    <source>
        <dbReference type="ARBA" id="ARBA00023157"/>
    </source>
</evidence>
<dbReference type="Gene3D" id="3.40.30.10">
    <property type="entry name" value="Glutaredoxin"/>
    <property type="match status" value="1"/>
</dbReference>
<dbReference type="PANTHER" id="PTHR42852">
    <property type="entry name" value="THIOL:DISULFIDE INTERCHANGE PROTEIN DSBE"/>
    <property type="match status" value="1"/>
</dbReference>